<feature type="region of interest" description="Disordered" evidence="1">
    <location>
        <begin position="358"/>
        <end position="382"/>
    </location>
</feature>
<dbReference type="EMBL" id="LS483468">
    <property type="protein sequence ID" value="SQI28950.1"/>
    <property type="molecule type" value="Genomic_DNA"/>
</dbReference>
<proteinExistence type="predicted"/>
<dbReference type="InterPro" id="IPR046611">
    <property type="entry name" value="DUF6670"/>
</dbReference>
<evidence type="ECO:0000313" key="2">
    <source>
        <dbReference type="EMBL" id="SQI28950.1"/>
    </source>
</evidence>
<organism evidence="2 3">
    <name type="scientific">Rhodococcus coprophilus</name>
    <dbReference type="NCBI Taxonomy" id="38310"/>
    <lineage>
        <taxon>Bacteria</taxon>
        <taxon>Bacillati</taxon>
        <taxon>Actinomycetota</taxon>
        <taxon>Actinomycetes</taxon>
        <taxon>Mycobacteriales</taxon>
        <taxon>Nocardiaceae</taxon>
        <taxon>Rhodococcus</taxon>
    </lineage>
</organism>
<gene>
    <name evidence="2" type="ORF">NCTC10994_00703</name>
</gene>
<dbReference type="Proteomes" id="UP000249091">
    <property type="component" value="Chromosome 1"/>
</dbReference>
<dbReference type="KEGG" id="rcr:NCTC10994_00703"/>
<reference evidence="2 3" key="1">
    <citation type="submission" date="2018-06" db="EMBL/GenBank/DDBJ databases">
        <authorList>
            <consortium name="Pathogen Informatics"/>
            <person name="Doyle S."/>
        </authorList>
    </citation>
    <scope>NUCLEOTIDE SEQUENCE [LARGE SCALE GENOMIC DNA]</scope>
    <source>
        <strain evidence="2 3">NCTC10994</strain>
    </source>
</reference>
<keyword evidence="3" id="KW-1185">Reference proteome</keyword>
<accession>A0A2X4U889</accession>
<sequence>MHRAASTVVQRLLRSALRIVDSAESSDGQPFSEPEILLPHMRSRRVGWTHYGVMIPDLPEPHRFFSMMSLVGATGSLAFDNDQALAASPRHNASLVAGTAASYPGHFGNYAFDDTFVAAPDGSALRFGDDLTLTGGYPHFRLEGRLGDVEITLRLTNTDKVSWFFRNPVYKHFGLLTEYAGAITHGGSTVDVEGLCSFEYGACPSPYLVRDAPLPASFKAPLDYFVYQIVNLDADNQILLSRYSIGGTPLMTTALHRSRDRYGTRFEDVSFEVLALRDAPEPTPYGIPMDVPSETRFLVAGADGRPWLDLHATMDTNFTFGLGSGFVTGFVYTAIWRGAEISGRGYFEFIDRRSADRQALRGRGHPAERPVPDTPRARRRAS</sequence>
<protein>
    <submittedName>
        <fullName evidence="2">Uncharacterized protein</fullName>
    </submittedName>
</protein>
<evidence type="ECO:0000313" key="3">
    <source>
        <dbReference type="Proteomes" id="UP000249091"/>
    </source>
</evidence>
<feature type="compositionally biased region" description="Basic and acidic residues" evidence="1">
    <location>
        <begin position="358"/>
        <end position="371"/>
    </location>
</feature>
<dbReference type="RefSeq" id="WP_072698406.1">
    <property type="nucleotide sequence ID" value="NZ_JAFBBL010000001.1"/>
</dbReference>
<evidence type="ECO:0000256" key="1">
    <source>
        <dbReference type="SAM" id="MobiDB-lite"/>
    </source>
</evidence>
<dbReference type="Pfam" id="PF20375">
    <property type="entry name" value="DUF6670"/>
    <property type="match status" value="1"/>
</dbReference>
<dbReference type="AlphaFoldDB" id="A0A2X4U889"/>
<name>A0A2X4U889_9NOCA</name>